<reference evidence="3" key="1">
    <citation type="submission" date="2021-05" db="EMBL/GenBank/DDBJ databases">
        <title>The genome of the haptophyte Pavlova lutheri (Diacronema luteri, Pavlovales) - a model for lipid biosynthesis in eukaryotic algae.</title>
        <authorList>
            <person name="Hulatt C.J."/>
            <person name="Posewitz M.C."/>
        </authorList>
    </citation>
    <scope>NUCLEOTIDE SEQUENCE</scope>
    <source>
        <strain evidence="3">NIVA-4/92</strain>
    </source>
</reference>
<dbReference type="PANTHER" id="PTHR21562">
    <property type="entry name" value="NOTUM-RELATED"/>
    <property type="match status" value="1"/>
</dbReference>
<dbReference type="PANTHER" id="PTHR21562:SF122">
    <property type="entry name" value="PALMITOLEOYL-PROTEIN CARBOXYLESTERASE NOTUM"/>
    <property type="match status" value="1"/>
</dbReference>
<keyword evidence="4" id="KW-1185">Reference proteome</keyword>
<keyword evidence="2" id="KW-1133">Transmembrane helix</keyword>
<dbReference type="Pfam" id="PF03283">
    <property type="entry name" value="PAE"/>
    <property type="match status" value="1"/>
</dbReference>
<keyword evidence="2" id="KW-0812">Transmembrane</keyword>
<evidence type="ECO:0000256" key="1">
    <source>
        <dbReference type="SAM" id="MobiDB-lite"/>
    </source>
</evidence>
<evidence type="ECO:0000256" key="2">
    <source>
        <dbReference type="SAM" id="Phobius"/>
    </source>
</evidence>
<evidence type="ECO:0000313" key="3">
    <source>
        <dbReference type="EMBL" id="KAG8468313.1"/>
    </source>
</evidence>
<sequence length="604" mass="62514">MPPLGPAPLAPVPAVPEPEQELALYEPRHALVSADDGAYADLRPAEAGRGPHAAHRRRRRGRRWRTTVRRAGAGLALALVGLIAGLTVDRGGVLHRALAPGRTLWREDLDAPGAVCNDGSPGAFWLSEARPDALPAGGELSDNWLIMLQGGFQCYSNASCACRAGAAPDLMSSLGWPAWLNVEGVVHQLSGWNAVVVGYCSSDAWLGDDSYGPDGTRSDNASTAAPPALPYAPTGQPLRFGGRVILEATLRRLADVHGMGEARRVIIGGCSAGGRGALYNLDHACELARAHVREARERDTRRHGAPAPGVATADELRCGGLIDAGWWVDAAPLRTQRERGVPSFAEVARASYALYAPQLARAPPAAAGSAANGTGGVCGDCAWRALQPGGGGYAGGASDCLLGSACAARVRTPFFLAQSQFDSFALSLLLGEAPPRRTSADPADAGWAPGGTLARVAAAQRRASRDAWTGAFAPAAEPRAGLTGLFGSACYTHCLASSADWFRVSVGGRSAAEVFESWLESGNELALDECSDGLAGGIGCSSACPHVPIDNPCSCAAPAHARADVARRGVRGGGPRAPELDAEPGDETLCPRSLRPAPVDGSQK</sequence>
<feature type="transmembrane region" description="Helical" evidence="2">
    <location>
        <begin position="67"/>
        <end position="88"/>
    </location>
</feature>
<feature type="compositionally biased region" description="Basic residues" evidence="1">
    <location>
        <begin position="52"/>
        <end position="62"/>
    </location>
</feature>
<name>A0A8J5XNC3_DIALT</name>
<keyword evidence="2" id="KW-0472">Membrane</keyword>
<proteinExistence type="predicted"/>
<dbReference type="EMBL" id="JAGTXO010000004">
    <property type="protein sequence ID" value="KAG8468313.1"/>
    <property type="molecule type" value="Genomic_DNA"/>
</dbReference>
<dbReference type="OrthoDB" id="2015280at2759"/>
<evidence type="ECO:0000313" key="4">
    <source>
        <dbReference type="Proteomes" id="UP000751190"/>
    </source>
</evidence>
<dbReference type="OMA" id="DHACELA"/>
<dbReference type="InterPro" id="IPR004963">
    <property type="entry name" value="PAE/NOTUM"/>
</dbReference>
<dbReference type="Proteomes" id="UP000751190">
    <property type="component" value="Unassembled WGS sequence"/>
</dbReference>
<evidence type="ECO:0008006" key="5">
    <source>
        <dbReference type="Google" id="ProtNLM"/>
    </source>
</evidence>
<organism evidence="3 4">
    <name type="scientific">Diacronema lutheri</name>
    <name type="common">Unicellular marine alga</name>
    <name type="synonym">Monochrysis lutheri</name>
    <dbReference type="NCBI Taxonomy" id="2081491"/>
    <lineage>
        <taxon>Eukaryota</taxon>
        <taxon>Haptista</taxon>
        <taxon>Haptophyta</taxon>
        <taxon>Pavlovophyceae</taxon>
        <taxon>Pavlovales</taxon>
        <taxon>Pavlovaceae</taxon>
        <taxon>Diacronema</taxon>
    </lineage>
</organism>
<protein>
    <recommendedName>
        <fullName evidence="5">Pectin acetylesterase</fullName>
    </recommendedName>
</protein>
<comment type="caution">
    <text evidence="3">The sequence shown here is derived from an EMBL/GenBank/DDBJ whole genome shotgun (WGS) entry which is preliminary data.</text>
</comment>
<dbReference type="GO" id="GO:0016787">
    <property type="term" value="F:hydrolase activity"/>
    <property type="evidence" value="ECO:0007669"/>
    <property type="project" value="InterPro"/>
</dbReference>
<feature type="region of interest" description="Disordered" evidence="1">
    <location>
        <begin position="42"/>
        <end position="62"/>
    </location>
</feature>
<feature type="region of interest" description="Disordered" evidence="1">
    <location>
        <begin position="568"/>
        <end position="604"/>
    </location>
</feature>
<accession>A0A8J5XNC3</accession>
<dbReference type="AlphaFoldDB" id="A0A8J5XNC3"/>
<gene>
    <name evidence="3" type="ORF">KFE25_013396</name>
</gene>